<evidence type="ECO:0000259" key="2">
    <source>
        <dbReference type="Pfam" id="PF07238"/>
    </source>
</evidence>
<evidence type="ECO:0000256" key="1">
    <source>
        <dbReference type="SAM" id="MobiDB-lite"/>
    </source>
</evidence>
<organism evidence="3 4">
    <name type="scientific">Novosphingobium sediminicola</name>
    <dbReference type="NCBI Taxonomy" id="563162"/>
    <lineage>
        <taxon>Bacteria</taxon>
        <taxon>Pseudomonadati</taxon>
        <taxon>Pseudomonadota</taxon>
        <taxon>Alphaproteobacteria</taxon>
        <taxon>Sphingomonadales</taxon>
        <taxon>Sphingomonadaceae</taxon>
        <taxon>Novosphingobium</taxon>
    </lineage>
</organism>
<reference evidence="3 4" key="1">
    <citation type="submission" date="2020-08" db="EMBL/GenBank/DDBJ databases">
        <title>Genomic Encyclopedia of Type Strains, Phase IV (KMG-IV): sequencing the most valuable type-strain genomes for metagenomic binning, comparative biology and taxonomic classification.</title>
        <authorList>
            <person name="Goeker M."/>
        </authorList>
    </citation>
    <scope>NUCLEOTIDE SEQUENCE [LARGE SCALE GENOMIC DNA]</scope>
    <source>
        <strain evidence="3 4">DSM 27057</strain>
    </source>
</reference>
<dbReference type="RefSeq" id="WP_183622073.1">
    <property type="nucleotide sequence ID" value="NZ_JACIDX010000001.1"/>
</dbReference>
<dbReference type="AlphaFoldDB" id="A0A7W6CEZ7"/>
<feature type="domain" description="PilZ" evidence="2">
    <location>
        <begin position="120"/>
        <end position="192"/>
    </location>
</feature>
<protein>
    <recommendedName>
        <fullName evidence="2">PilZ domain-containing protein</fullName>
    </recommendedName>
</protein>
<dbReference type="SUPFAM" id="SSF141371">
    <property type="entry name" value="PilZ domain-like"/>
    <property type="match status" value="2"/>
</dbReference>
<dbReference type="GO" id="GO:0035438">
    <property type="term" value="F:cyclic-di-GMP binding"/>
    <property type="evidence" value="ECO:0007669"/>
    <property type="project" value="InterPro"/>
</dbReference>
<evidence type="ECO:0000313" key="3">
    <source>
        <dbReference type="EMBL" id="MBB3953449.1"/>
    </source>
</evidence>
<accession>A0A7W6CEZ7</accession>
<dbReference type="EMBL" id="JACIDX010000001">
    <property type="protein sequence ID" value="MBB3953449.1"/>
    <property type="molecule type" value="Genomic_DNA"/>
</dbReference>
<dbReference type="InterPro" id="IPR009875">
    <property type="entry name" value="PilZ_domain"/>
</dbReference>
<keyword evidence="4" id="KW-1185">Reference proteome</keyword>
<dbReference type="Pfam" id="PF07238">
    <property type="entry name" value="PilZ"/>
    <property type="match status" value="2"/>
</dbReference>
<proteinExistence type="predicted"/>
<evidence type="ECO:0000313" key="4">
    <source>
        <dbReference type="Proteomes" id="UP000548867"/>
    </source>
</evidence>
<comment type="caution">
    <text evidence="3">The sequence shown here is derived from an EMBL/GenBank/DDBJ whole genome shotgun (WGS) entry which is preliminary data.</text>
</comment>
<dbReference type="Proteomes" id="UP000548867">
    <property type="component" value="Unassembled WGS sequence"/>
</dbReference>
<name>A0A7W6CEZ7_9SPHN</name>
<feature type="domain" description="PilZ" evidence="2">
    <location>
        <begin position="27"/>
        <end position="107"/>
    </location>
</feature>
<sequence length="223" mass="25231">MSQDVFRPEMTAHSAPEVGQASGAELRGAPRFTLLVRSAKLIIDGREYLCVLRDASATGCKVRLFHPLPSYTSLALETSSGERFAMELMWNRDDHAGFRFFDMINVQRLLDDKCGLYAKRQIRLKTDAEAIVFANGQQIRAMMRDISQQGACIECPERLMLRQPVRIETVGFPPIYAKVVWRQQPRHGLVFDRGFLMEELAQNIAKMHEAQGSTPPGRFRAAC</sequence>
<feature type="region of interest" description="Disordered" evidence="1">
    <location>
        <begin position="1"/>
        <end position="21"/>
    </location>
</feature>
<dbReference type="Gene3D" id="2.40.10.220">
    <property type="entry name" value="predicted glycosyltransferase like domains"/>
    <property type="match status" value="1"/>
</dbReference>
<gene>
    <name evidence="3" type="ORF">GGR38_000361</name>
</gene>